<dbReference type="InterPro" id="IPR013658">
    <property type="entry name" value="SGL"/>
</dbReference>
<gene>
    <name evidence="5" type="ORF">E2C06_16700</name>
</gene>
<dbReference type="InterPro" id="IPR005511">
    <property type="entry name" value="SMP-30"/>
</dbReference>
<feature type="binding site" evidence="3">
    <location>
        <position position="237"/>
    </location>
    <ligand>
        <name>a divalent metal cation</name>
        <dbReference type="ChEBI" id="CHEBI:60240"/>
    </ligand>
</feature>
<dbReference type="PRINTS" id="PR01790">
    <property type="entry name" value="SMP30FAMILY"/>
</dbReference>
<dbReference type="Pfam" id="PF08450">
    <property type="entry name" value="SGL"/>
    <property type="match status" value="1"/>
</dbReference>
<dbReference type="PANTHER" id="PTHR47572:SF4">
    <property type="entry name" value="LACTONASE DRP35"/>
    <property type="match status" value="1"/>
</dbReference>
<reference evidence="5 6" key="1">
    <citation type="journal article" date="2016" name="J. Microbiol.">
        <title>Dankookia rubra gen. nov., sp. nov., an alphaproteobacterium isolated from sediment of a shallow stream.</title>
        <authorList>
            <person name="Kim W.H."/>
            <person name="Kim D.H."/>
            <person name="Kang K."/>
            <person name="Ahn T.Y."/>
        </authorList>
    </citation>
    <scope>NUCLEOTIDE SEQUENCE [LARGE SCALE GENOMIC DNA]</scope>
    <source>
        <strain evidence="5 6">JCM30602</strain>
    </source>
</reference>
<comment type="caution">
    <text evidence="5">The sequence shown here is derived from an EMBL/GenBank/DDBJ whole genome shotgun (WGS) entry which is preliminary data.</text>
</comment>
<evidence type="ECO:0000313" key="6">
    <source>
        <dbReference type="Proteomes" id="UP000295096"/>
    </source>
</evidence>
<dbReference type="InterPro" id="IPR011042">
    <property type="entry name" value="6-blade_b-propeller_TolB-like"/>
</dbReference>
<accession>A0A4V3AA21</accession>
<name>A0A4V3AA21_9PROT</name>
<feature type="domain" description="SMP-30/Gluconolactonase/LRE-like region" evidence="4">
    <location>
        <begin position="82"/>
        <end position="355"/>
    </location>
</feature>
<keyword evidence="6" id="KW-1185">Reference proteome</keyword>
<dbReference type="EMBL" id="SMSJ01000021">
    <property type="protein sequence ID" value="TDH61425.1"/>
    <property type="molecule type" value="Genomic_DNA"/>
</dbReference>
<keyword evidence="1" id="KW-0378">Hydrolase</keyword>
<feature type="binding site" evidence="3">
    <location>
        <position position="294"/>
    </location>
    <ligand>
        <name>a divalent metal cation</name>
        <dbReference type="ChEBI" id="CHEBI:60240"/>
    </ligand>
</feature>
<organism evidence="5 6">
    <name type="scientific">Dankookia rubra</name>
    <dbReference type="NCBI Taxonomy" id="1442381"/>
    <lineage>
        <taxon>Bacteria</taxon>
        <taxon>Pseudomonadati</taxon>
        <taxon>Pseudomonadota</taxon>
        <taxon>Alphaproteobacteria</taxon>
        <taxon>Acetobacterales</taxon>
        <taxon>Roseomonadaceae</taxon>
        <taxon>Dankookia</taxon>
    </lineage>
</organism>
<feature type="active site" description="Proton donor/acceptor" evidence="2">
    <location>
        <position position="294"/>
    </location>
</feature>
<dbReference type="OrthoDB" id="241638at2"/>
<dbReference type="RefSeq" id="WP_133289749.1">
    <property type="nucleotide sequence ID" value="NZ_SMSJ01000021.1"/>
</dbReference>
<dbReference type="Gene3D" id="2.120.10.30">
    <property type="entry name" value="TolB, C-terminal domain"/>
    <property type="match status" value="1"/>
</dbReference>
<dbReference type="InterPro" id="IPR051262">
    <property type="entry name" value="SMP-30/CGR1_Lactonase"/>
</dbReference>
<keyword evidence="3" id="KW-0862">Zinc</keyword>
<dbReference type="AlphaFoldDB" id="A0A4V3AA21"/>
<feature type="binding site" evidence="3">
    <location>
        <position position="172"/>
    </location>
    <ligand>
        <name>substrate</name>
    </ligand>
</feature>
<evidence type="ECO:0000259" key="4">
    <source>
        <dbReference type="Pfam" id="PF08450"/>
    </source>
</evidence>
<dbReference type="GO" id="GO:0046872">
    <property type="term" value="F:metal ion binding"/>
    <property type="evidence" value="ECO:0007669"/>
    <property type="project" value="UniProtKB-KW"/>
</dbReference>
<dbReference type="PANTHER" id="PTHR47572">
    <property type="entry name" value="LIPOPROTEIN-RELATED"/>
    <property type="match status" value="1"/>
</dbReference>
<dbReference type="GO" id="GO:0016787">
    <property type="term" value="F:hydrolase activity"/>
    <property type="evidence" value="ECO:0007669"/>
    <property type="project" value="UniProtKB-KW"/>
</dbReference>
<dbReference type="PROSITE" id="PS51318">
    <property type="entry name" value="TAT"/>
    <property type="match status" value="1"/>
</dbReference>
<dbReference type="Proteomes" id="UP000295096">
    <property type="component" value="Unassembled WGS sequence"/>
</dbReference>
<proteinExistence type="predicted"/>
<feature type="binding site" evidence="3">
    <location>
        <position position="84"/>
    </location>
    <ligand>
        <name>a divalent metal cation</name>
        <dbReference type="ChEBI" id="CHEBI:60240"/>
    </ligand>
</feature>
<sequence length="371" mass="40221">MTDHSDAAARGAQPSRRAVLGGLAGALAAGAAIPADAQQRDFGRGGAPTRYPDADIVALDKKRFTAPLGNSTIRRLYTGLGWAEGPAWHATGRFWVWSDIPNDECLRMNEEDHSVHRRFRNPSGFSNGNTFDREGRQIACRHFHRDVVRYEPDGKLTVLAARGPDGAFNAPNDAVVNPADGAIWFTDPGYGALMNYEGNRVPEAASSPRPFIKEAVYRIDAQSGQVTKVTDQPFKPNGLCFSPDYKKLYVADSGTSHYPDAKNVIWAFDVDGQKLGTGKPQFNMEMDGKSGFGDGVRCDEAGNLWVGAGWVGAGYDGVHVFAPDGARIGLIKLPEICANLCFGGTRRNQLLMTASQSIYLLPVETRGAHFC</sequence>
<evidence type="ECO:0000256" key="1">
    <source>
        <dbReference type="ARBA" id="ARBA00022801"/>
    </source>
</evidence>
<protein>
    <submittedName>
        <fullName evidence="5">SMP-30/gluconolactonase/LRE family protein</fullName>
    </submittedName>
</protein>
<keyword evidence="3" id="KW-0479">Metal-binding</keyword>
<evidence type="ECO:0000256" key="3">
    <source>
        <dbReference type="PIRSR" id="PIRSR605511-2"/>
    </source>
</evidence>
<evidence type="ECO:0000313" key="5">
    <source>
        <dbReference type="EMBL" id="TDH61425.1"/>
    </source>
</evidence>
<dbReference type="SUPFAM" id="SSF63829">
    <property type="entry name" value="Calcium-dependent phosphotriesterase"/>
    <property type="match status" value="1"/>
</dbReference>
<evidence type="ECO:0000256" key="2">
    <source>
        <dbReference type="PIRSR" id="PIRSR605511-1"/>
    </source>
</evidence>
<dbReference type="InterPro" id="IPR006311">
    <property type="entry name" value="TAT_signal"/>
</dbReference>
<comment type="cofactor">
    <cofactor evidence="3">
        <name>Zn(2+)</name>
        <dbReference type="ChEBI" id="CHEBI:29105"/>
    </cofactor>
    <text evidence="3">Binds 1 divalent metal cation per subunit.</text>
</comment>
<feature type="binding site" evidence="3">
    <location>
        <position position="197"/>
    </location>
    <ligand>
        <name>substrate</name>
    </ligand>
</feature>